<dbReference type="CDD" id="cd04301">
    <property type="entry name" value="NAT_SF"/>
    <property type="match status" value="1"/>
</dbReference>
<evidence type="ECO:0000313" key="4">
    <source>
        <dbReference type="EMBL" id="PPU85177.1"/>
    </source>
</evidence>
<name>A0A2P5Z998_9XANT</name>
<evidence type="ECO:0000259" key="3">
    <source>
        <dbReference type="PROSITE" id="PS51186"/>
    </source>
</evidence>
<dbReference type="Pfam" id="PF13508">
    <property type="entry name" value="Acetyltransf_7"/>
    <property type="match status" value="1"/>
</dbReference>
<dbReference type="InterPro" id="IPR050832">
    <property type="entry name" value="Bact_Acetyltransf"/>
</dbReference>
<keyword evidence="1 4" id="KW-0808">Transferase</keyword>
<evidence type="ECO:0000256" key="1">
    <source>
        <dbReference type="ARBA" id="ARBA00022679"/>
    </source>
</evidence>
<protein>
    <submittedName>
        <fullName evidence="4">GNAT family N-acetyltransferase</fullName>
    </submittedName>
</protein>
<dbReference type="SUPFAM" id="SSF55729">
    <property type="entry name" value="Acyl-CoA N-acyltransferases (Nat)"/>
    <property type="match status" value="1"/>
</dbReference>
<reference evidence="4 5" key="1">
    <citation type="submission" date="2016-08" db="EMBL/GenBank/DDBJ databases">
        <authorList>
            <person name="Seilhamer J.J."/>
        </authorList>
    </citation>
    <scope>NUCLEOTIDE SEQUENCE [LARGE SCALE GENOMIC DNA]</scope>
    <source>
        <strain evidence="4 5">CFBP4641</strain>
    </source>
</reference>
<dbReference type="RefSeq" id="WP_010344023.1">
    <property type="nucleotide sequence ID" value="NZ_CP132343.1"/>
</dbReference>
<gene>
    <name evidence="4" type="ORF">XsacCFBP4641_00860</name>
</gene>
<proteinExistence type="predicted"/>
<dbReference type="OrthoDB" id="9789605at2"/>
<dbReference type="InterPro" id="IPR016181">
    <property type="entry name" value="Acyl_CoA_acyltransferase"/>
</dbReference>
<dbReference type="Proteomes" id="UP000247346">
    <property type="component" value="Unassembled WGS sequence"/>
</dbReference>
<sequence length="152" mass="16403">MTVRPYRAEDWARLCAIHDAARLEELQAAGLVEAFLPLPIAAEREGLFDYRVQVAECDGQVLGFVADDGEELAWLYVDPAARRRGVGQALVTAVQDASPPGLTLELLEGNAAALAFYRACGFVETGVHGGRMPGNEAFAVRVQCMRWPGVAS</sequence>
<dbReference type="Gene3D" id="3.40.630.30">
    <property type="match status" value="1"/>
</dbReference>
<keyword evidence="2" id="KW-0012">Acyltransferase</keyword>
<evidence type="ECO:0000313" key="5">
    <source>
        <dbReference type="Proteomes" id="UP000247346"/>
    </source>
</evidence>
<dbReference type="GeneID" id="93879776"/>
<organism evidence="4 5">
    <name type="scientific">Xanthomonas sacchari</name>
    <dbReference type="NCBI Taxonomy" id="56458"/>
    <lineage>
        <taxon>Bacteria</taxon>
        <taxon>Pseudomonadati</taxon>
        <taxon>Pseudomonadota</taxon>
        <taxon>Gammaproteobacteria</taxon>
        <taxon>Lysobacterales</taxon>
        <taxon>Lysobacteraceae</taxon>
        <taxon>Xanthomonas</taxon>
    </lineage>
</organism>
<dbReference type="PROSITE" id="PS51186">
    <property type="entry name" value="GNAT"/>
    <property type="match status" value="1"/>
</dbReference>
<accession>A0A2P5Z998</accession>
<comment type="caution">
    <text evidence="4">The sequence shown here is derived from an EMBL/GenBank/DDBJ whole genome shotgun (WGS) entry which is preliminary data.</text>
</comment>
<dbReference type="EMBL" id="MDEK01000001">
    <property type="protein sequence ID" value="PPU85177.1"/>
    <property type="molecule type" value="Genomic_DNA"/>
</dbReference>
<dbReference type="PANTHER" id="PTHR43877">
    <property type="entry name" value="AMINOALKYLPHOSPHONATE N-ACETYLTRANSFERASE-RELATED-RELATED"/>
    <property type="match status" value="1"/>
</dbReference>
<dbReference type="GO" id="GO:0016747">
    <property type="term" value="F:acyltransferase activity, transferring groups other than amino-acyl groups"/>
    <property type="evidence" value="ECO:0007669"/>
    <property type="project" value="InterPro"/>
</dbReference>
<dbReference type="AlphaFoldDB" id="A0A2P5Z998"/>
<evidence type="ECO:0000256" key="2">
    <source>
        <dbReference type="ARBA" id="ARBA00023315"/>
    </source>
</evidence>
<feature type="domain" description="N-acetyltransferase" evidence="3">
    <location>
        <begin position="1"/>
        <end position="147"/>
    </location>
</feature>
<dbReference type="InterPro" id="IPR000182">
    <property type="entry name" value="GNAT_dom"/>
</dbReference>